<dbReference type="InterPro" id="IPR051169">
    <property type="entry name" value="NADH-Q_oxidoreductase"/>
</dbReference>
<dbReference type="Gene3D" id="3.50.50.100">
    <property type="match status" value="1"/>
</dbReference>
<name>A0A086CFQ4_9CHRO</name>
<dbReference type="STRING" id="1527444.ucyna2_01149"/>
<comment type="caution">
    <text evidence="7">The sequence shown here is derived from an EMBL/GenBank/DDBJ whole genome shotgun (WGS) entry which is preliminary data.</text>
</comment>
<dbReference type="PRINTS" id="PR00368">
    <property type="entry name" value="FADPNR"/>
</dbReference>
<evidence type="ECO:0000313" key="8">
    <source>
        <dbReference type="Proteomes" id="UP000028922"/>
    </source>
</evidence>
<dbReference type="GO" id="GO:0019646">
    <property type="term" value="P:aerobic electron transport chain"/>
    <property type="evidence" value="ECO:0007669"/>
    <property type="project" value="TreeGrafter"/>
</dbReference>
<dbReference type="PANTHER" id="PTHR42913">
    <property type="entry name" value="APOPTOSIS-INDUCING FACTOR 1"/>
    <property type="match status" value="1"/>
</dbReference>
<dbReference type="InterPro" id="IPR036188">
    <property type="entry name" value="FAD/NAD-bd_sf"/>
</dbReference>
<dbReference type="PATRIC" id="fig|1527444.3.peg.1095"/>
<sequence>MKKEVLRICIVGGGFGGLYTALRLSKLFLEENECPTITLIDKNNYFLFTPLLYELITDEIEEWEITPSFRKLLVRTNILFKQGLVTNIDTKKQIIQLENKNNLYYDKLVLAMGVGPSLDGCNGAKQNSIPFRTLNDVHRIKEHLLSLERKQTEKIHIAIVGGGSSGVEIACKLADLLGEKARIRLIEKNKNILKDCSSFSQNVAGKALKSRHVFVNLKTEVTQVSNKNLCLLHKDKSKTIPVDLVIWTIGTKSLEIVNKLLLPKNSRGSLVINSKLQVINHPEIFAIGDIAEYQNNSNNKLYPTAQTAFQQADYCAWNIWASITKNCLLNFSYQPLGEMIVLGSNNAALFSFGIKLDGPLAYIARRLVYLYRLPTQKHQLIVGINSIVKPLFKILSY</sequence>
<dbReference type="Pfam" id="PF07992">
    <property type="entry name" value="Pyr_redox_2"/>
    <property type="match status" value="1"/>
</dbReference>
<evidence type="ECO:0000256" key="3">
    <source>
        <dbReference type="ARBA" id="ARBA00022630"/>
    </source>
</evidence>
<keyword evidence="5 7" id="KW-0560">Oxidoreductase</keyword>
<evidence type="ECO:0000256" key="1">
    <source>
        <dbReference type="ARBA" id="ARBA00001974"/>
    </source>
</evidence>
<keyword evidence="4" id="KW-0274">FAD</keyword>
<dbReference type="eggNOG" id="COG1252">
    <property type="taxonomic scope" value="Bacteria"/>
</dbReference>
<evidence type="ECO:0000256" key="5">
    <source>
        <dbReference type="ARBA" id="ARBA00023002"/>
    </source>
</evidence>
<dbReference type="InterPro" id="IPR023753">
    <property type="entry name" value="FAD/NAD-binding_dom"/>
</dbReference>
<dbReference type="GO" id="GO:0003955">
    <property type="term" value="F:NAD(P)H dehydrogenase (quinone) activity"/>
    <property type="evidence" value="ECO:0007669"/>
    <property type="project" value="TreeGrafter"/>
</dbReference>
<comment type="cofactor">
    <cofactor evidence="1">
        <name>FAD</name>
        <dbReference type="ChEBI" id="CHEBI:57692"/>
    </cofactor>
</comment>
<dbReference type="PANTHER" id="PTHR42913:SF4">
    <property type="entry name" value="ALTERNATIVE NAD(P)H-UBIQUINONE OXIDOREDUCTASE C1, CHLOROPLASTIC_MITOCHONDRIAL"/>
    <property type="match status" value="1"/>
</dbReference>
<dbReference type="SUPFAM" id="SSF51905">
    <property type="entry name" value="FAD/NAD(P)-binding domain"/>
    <property type="match status" value="1"/>
</dbReference>
<evidence type="ECO:0000259" key="6">
    <source>
        <dbReference type="Pfam" id="PF07992"/>
    </source>
</evidence>
<evidence type="ECO:0000313" key="7">
    <source>
        <dbReference type="EMBL" id="KFF41018.1"/>
    </source>
</evidence>
<dbReference type="AlphaFoldDB" id="A0A086CFQ4"/>
<protein>
    <submittedName>
        <fullName evidence="7">NADH dehydrogenase, FAD-containing subunit</fullName>
        <ecNumber evidence="7">1.6.99.3</ecNumber>
    </submittedName>
</protein>
<keyword evidence="3" id="KW-0285">Flavoprotein</keyword>
<proteinExistence type="inferred from homology"/>
<dbReference type="EMBL" id="JPSP01000016">
    <property type="protein sequence ID" value="KFF41018.1"/>
    <property type="molecule type" value="Genomic_DNA"/>
</dbReference>
<dbReference type="Proteomes" id="UP000028922">
    <property type="component" value="Unassembled WGS sequence"/>
</dbReference>
<feature type="domain" description="FAD/NAD(P)-binding" evidence="6">
    <location>
        <begin position="7"/>
        <end position="312"/>
    </location>
</feature>
<dbReference type="PRINTS" id="PR00469">
    <property type="entry name" value="PNDRDTASEII"/>
</dbReference>
<organism evidence="7 8">
    <name type="scientific">Candidatus Atelocyanobacterium thalassa isolate SIO64986</name>
    <dbReference type="NCBI Taxonomy" id="1527444"/>
    <lineage>
        <taxon>Bacteria</taxon>
        <taxon>Bacillati</taxon>
        <taxon>Cyanobacteriota</taxon>
        <taxon>Cyanophyceae</taxon>
        <taxon>Oscillatoriophycideae</taxon>
        <taxon>Chroococcales</taxon>
        <taxon>Aphanothecaceae</taxon>
        <taxon>Candidatus Atelocyanobacterium</taxon>
        <taxon>Candidatus Atelocyanobacterium thalassae</taxon>
    </lineage>
</organism>
<dbReference type="EC" id="1.6.99.3" evidence="7"/>
<evidence type="ECO:0000256" key="2">
    <source>
        <dbReference type="ARBA" id="ARBA00005272"/>
    </source>
</evidence>
<evidence type="ECO:0000256" key="4">
    <source>
        <dbReference type="ARBA" id="ARBA00022827"/>
    </source>
</evidence>
<gene>
    <name evidence="7" type="ORF">ucyna2_01149</name>
</gene>
<accession>A0A086CFQ4</accession>
<comment type="similarity">
    <text evidence="2">Belongs to the NADH dehydrogenase family.</text>
</comment>
<reference evidence="7 8" key="1">
    <citation type="submission" date="2014-08" db="EMBL/GenBank/DDBJ databases">
        <title>Comparative genomics reveals surprising divergence of two closely related strains of uncultivated UCYN-A cyanobacteria.</title>
        <authorList>
            <person name="Bombar D."/>
            <person name="Heller P."/>
            <person name="Sanchez-Baracaldo P."/>
            <person name="Carter B.J."/>
            <person name="Zert J.P."/>
        </authorList>
    </citation>
    <scope>NUCLEOTIDE SEQUENCE [LARGE SCALE GENOMIC DNA]</scope>
</reference>